<dbReference type="RefSeq" id="WP_212675930.1">
    <property type="nucleotide sequence ID" value="NZ_JAGSPJ010000005.1"/>
</dbReference>
<dbReference type="Pfam" id="PF02230">
    <property type="entry name" value="Abhydrolase_2"/>
    <property type="match status" value="1"/>
</dbReference>
<dbReference type="GO" id="GO:0016787">
    <property type="term" value="F:hydrolase activity"/>
    <property type="evidence" value="ECO:0007669"/>
    <property type="project" value="UniProtKB-KW"/>
</dbReference>
<evidence type="ECO:0000313" key="5">
    <source>
        <dbReference type="Proteomes" id="UP000678545"/>
    </source>
</evidence>
<dbReference type="InterPro" id="IPR050955">
    <property type="entry name" value="Plant_Biomass_Hydrol_Est"/>
</dbReference>
<dbReference type="InterPro" id="IPR003140">
    <property type="entry name" value="PLipase/COase/thioEstase"/>
</dbReference>
<evidence type="ECO:0000259" key="3">
    <source>
        <dbReference type="Pfam" id="PF02230"/>
    </source>
</evidence>
<name>A0A941IE77_9BURK</name>
<gene>
    <name evidence="4" type="ORF">KDM90_12355</name>
</gene>
<comment type="caution">
    <text evidence="4">The sequence shown here is derived from an EMBL/GenBank/DDBJ whole genome shotgun (WGS) entry which is preliminary data.</text>
</comment>
<protein>
    <submittedName>
        <fullName evidence="4">Dienelactone hydrolase family protein</fullName>
    </submittedName>
</protein>
<keyword evidence="1 2" id="KW-0732">Signal</keyword>
<evidence type="ECO:0000313" key="4">
    <source>
        <dbReference type="EMBL" id="MBR7800793.1"/>
    </source>
</evidence>
<feature type="signal peptide" evidence="2">
    <location>
        <begin position="1"/>
        <end position="17"/>
    </location>
</feature>
<evidence type="ECO:0000256" key="1">
    <source>
        <dbReference type="ARBA" id="ARBA00022729"/>
    </source>
</evidence>
<reference evidence="4" key="1">
    <citation type="submission" date="2021-04" db="EMBL/GenBank/DDBJ databases">
        <title>novel species isolated from subtropical streams in China.</title>
        <authorList>
            <person name="Lu H."/>
        </authorList>
    </citation>
    <scope>NUCLEOTIDE SEQUENCE</scope>
    <source>
        <strain evidence="4">FT137W</strain>
    </source>
</reference>
<keyword evidence="4" id="KW-0378">Hydrolase</keyword>
<dbReference type="AlphaFoldDB" id="A0A941IE77"/>
<sequence>MKSLLTLFLLASLTSCASTDTFQLIANPTPISKDTAANISADQFESGLFTSSRGTQLAYRVLCPSKPIAGQQYPLVVQLHGSGEIGTNNLAQLDRLAKSWAMPDIRARYPAYVLIPQFPIRSANYGPASPTQHAVASAALEDARELIADFRSKHAVDASRIYATGFSMGGSATWLLPKLSPNTFAAIVPIAGIAPPDSDATSYFDLPILAMHGNADNENPITADKRFITTITQLGGQKATLREYQGLIHLPPADVYPGYWWRDWLFKQRRK</sequence>
<organism evidence="4 5">
    <name type="scientific">Undibacterium fentianense</name>
    <dbReference type="NCBI Taxonomy" id="2828728"/>
    <lineage>
        <taxon>Bacteria</taxon>
        <taxon>Pseudomonadati</taxon>
        <taxon>Pseudomonadota</taxon>
        <taxon>Betaproteobacteria</taxon>
        <taxon>Burkholderiales</taxon>
        <taxon>Oxalobacteraceae</taxon>
        <taxon>Undibacterium</taxon>
    </lineage>
</organism>
<feature type="domain" description="Phospholipase/carboxylesterase/thioesterase" evidence="3">
    <location>
        <begin position="130"/>
        <end position="249"/>
    </location>
</feature>
<dbReference type="Proteomes" id="UP000678545">
    <property type="component" value="Unassembled WGS sequence"/>
</dbReference>
<dbReference type="SUPFAM" id="SSF53474">
    <property type="entry name" value="alpha/beta-Hydrolases"/>
    <property type="match status" value="1"/>
</dbReference>
<accession>A0A941IE77</accession>
<keyword evidence="5" id="KW-1185">Reference proteome</keyword>
<dbReference type="PANTHER" id="PTHR43037">
    <property type="entry name" value="UNNAMED PRODUCT-RELATED"/>
    <property type="match status" value="1"/>
</dbReference>
<dbReference type="EMBL" id="JAGSPJ010000005">
    <property type="protein sequence ID" value="MBR7800793.1"/>
    <property type="molecule type" value="Genomic_DNA"/>
</dbReference>
<dbReference type="InterPro" id="IPR029058">
    <property type="entry name" value="AB_hydrolase_fold"/>
</dbReference>
<dbReference type="PANTHER" id="PTHR43037:SF1">
    <property type="entry name" value="BLL1128 PROTEIN"/>
    <property type="match status" value="1"/>
</dbReference>
<feature type="chain" id="PRO_5036752979" evidence="2">
    <location>
        <begin position="18"/>
        <end position="271"/>
    </location>
</feature>
<evidence type="ECO:0000256" key="2">
    <source>
        <dbReference type="SAM" id="SignalP"/>
    </source>
</evidence>
<dbReference type="Gene3D" id="3.40.50.1820">
    <property type="entry name" value="alpha/beta hydrolase"/>
    <property type="match status" value="1"/>
</dbReference>
<dbReference type="PROSITE" id="PS51257">
    <property type="entry name" value="PROKAR_LIPOPROTEIN"/>
    <property type="match status" value="1"/>
</dbReference>
<proteinExistence type="predicted"/>